<protein>
    <submittedName>
        <fullName evidence="1">Uncharacterized protein</fullName>
    </submittedName>
</protein>
<organism evidence="1 2">
    <name type="scientific">Araneus ventricosus</name>
    <name type="common">Orbweaver spider</name>
    <name type="synonym">Epeira ventricosa</name>
    <dbReference type="NCBI Taxonomy" id="182803"/>
    <lineage>
        <taxon>Eukaryota</taxon>
        <taxon>Metazoa</taxon>
        <taxon>Ecdysozoa</taxon>
        <taxon>Arthropoda</taxon>
        <taxon>Chelicerata</taxon>
        <taxon>Arachnida</taxon>
        <taxon>Araneae</taxon>
        <taxon>Araneomorphae</taxon>
        <taxon>Entelegynae</taxon>
        <taxon>Araneoidea</taxon>
        <taxon>Araneidae</taxon>
        <taxon>Araneus</taxon>
    </lineage>
</organism>
<accession>A0A4Y2P0U3</accession>
<proteinExistence type="predicted"/>
<dbReference type="EMBL" id="BGPR01010217">
    <property type="protein sequence ID" value="GBN44921.1"/>
    <property type="molecule type" value="Genomic_DNA"/>
</dbReference>
<evidence type="ECO:0000313" key="2">
    <source>
        <dbReference type="Proteomes" id="UP000499080"/>
    </source>
</evidence>
<name>A0A4Y2P0U3_ARAVE</name>
<evidence type="ECO:0000313" key="1">
    <source>
        <dbReference type="EMBL" id="GBN44921.1"/>
    </source>
</evidence>
<sequence length="97" mass="11230">MALEQVCSWCREEQMCETSKGQGGQTRSPQMRVNRTPLCSPQLAPSDYHLFGWSTFHNQRQSSESHFGVAPRPQRLCLFCMRWCTYETNASTFMVTM</sequence>
<dbReference type="AlphaFoldDB" id="A0A4Y2P0U3"/>
<dbReference type="Proteomes" id="UP000499080">
    <property type="component" value="Unassembled WGS sequence"/>
</dbReference>
<gene>
    <name evidence="1" type="ORF">AVEN_86862_1</name>
</gene>
<keyword evidence="2" id="KW-1185">Reference proteome</keyword>
<comment type="caution">
    <text evidence="1">The sequence shown here is derived from an EMBL/GenBank/DDBJ whole genome shotgun (WGS) entry which is preliminary data.</text>
</comment>
<reference evidence="1 2" key="1">
    <citation type="journal article" date="2019" name="Sci. Rep.">
        <title>Orb-weaving spider Araneus ventricosus genome elucidates the spidroin gene catalogue.</title>
        <authorList>
            <person name="Kono N."/>
            <person name="Nakamura H."/>
            <person name="Ohtoshi R."/>
            <person name="Moran D.A.P."/>
            <person name="Shinohara A."/>
            <person name="Yoshida Y."/>
            <person name="Fujiwara M."/>
            <person name="Mori M."/>
            <person name="Tomita M."/>
            <person name="Arakawa K."/>
        </authorList>
    </citation>
    <scope>NUCLEOTIDE SEQUENCE [LARGE SCALE GENOMIC DNA]</scope>
</reference>